<proteinExistence type="inferred from homology"/>
<dbReference type="GO" id="GO:0070037">
    <property type="term" value="F:rRNA (pseudouridine) methyltransferase activity"/>
    <property type="evidence" value="ECO:0007669"/>
    <property type="project" value="InterPro"/>
</dbReference>
<comment type="similarity">
    <text evidence="1">Belongs to the class IV-like SAM-binding methyltransferase superfamily. RNA methyltransferase NEP1 family.</text>
</comment>
<evidence type="ECO:0000313" key="5">
    <source>
        <dbReference type="EMBL" id="OHS97011.1"/>
    </source>
</evidence>
<dbReference type="EMBL" id="MLAK01001143">
    <property type="protein sequence ID" value="OHS97011.1"/>
    <property type="molecule type" value="Genomic_DNA"/>
</dbReference>
<dbReference type="InterPro" id="IPR005304">
    <property type="entry name" value="Rbsml_bgen_MeTrfase_EMG1/NEP1"/>
</dbReference>
<dbReference type="InterPro" id="IPR029028">
    <property type="entry name" value="Alpha/beta_knot_MTases"/>
</dbReference>
<keyword evidence="4" id="KW-0694">RNA-binding</keyword>
<evidence type="ECO:0000256" key="2">
    <source>
        <dbReference type="ARBA" id="ARBA00022517"/>
    </source>
</evidence>
<sequence length="181" mass="20122">MTSSLTPPQIANLYLSFDISDVSVNEDDKLVHTPQLDFSHEIIYALNRTSLWQFGKIHVFLEAENMTIEVSPALSVPSSLKEFRHLIKDLIMGREVKSGNISLLKIRTDKLKLPKTRFTVDPYANKVVDPNSLTEDGIMLCLSLNPESGTNTHACFSKSPLPALNQCLNVAAAIERRGEIA</sequence>
<dbReference type="AlphaFoldDB" id="A0A1J4JHC8"/>
<dbReference type="RefSeq" id="XP_068350148.1">
    <property type="nucleotide sequence ID" value="XM_068511073.1"/>
</dbReference>
<reference evidence="5" key="1">
    <citation type="submission" date="2016-10" db="EMBL/GenBank/DDBJ databases">
        <authorList>
            <person name="Benchimol M."/>
            <person name="Almeida L.G."/>
            <person name="Vasconcelos A.T."/>
            <person name="Perreira-Neves A."/>
            <person name="Rosa I.A."/>
            <person name="Tasca T."/>
            <person name="Bogo M.R."/>
            <person name="de Souza W."/>
        </authorList>
    </citation>
    <scope>NUCLEOTIDE SEQUENCE [LARGE SCALE GENOMIC DNA]</scope>
    <source>
        <strain evidence="5">K</strain>
    </source>
</reference>
<organism evidence="5 6">
    <name type="scientific">Tritrichomonas foetus</name>
    <dbReference type="NCBI Taxonomy" id="1144522"/>
    <lineage>
        <taxon>Eukaryota</taxon>
        <taxon>Metamonada</taxon>
        <taxon>Parabasalia</taxon>
        <taxon>Tritrichomonadida</taxon>
        <taxon>Tritrichomonadidae</taxon>
        <taxon>Tritrichomonas</taxon>
    </lineage>
</organism>
<dbReference type="Proteomes" id="UP000179807">
    <property type="component" value="Unassembled WGS sequence"/>
</dbReference>
<protein>
    <submittedName>
        <fullName evidence="5">Uncharacterized protein</fullName>
    </submittedName>
</protein>
<dbReference type="Gene3D" id="3.40.1280.10">
    <property type="match status" value="1"/>
</dbReference>
<dbReference type="SUPFAM" id="SSF75217">
    <property type="entry name" value="alpha/beta knot"/>
    <property type="match status" value="1"/>
</dbReference>
<dbReference type="InterPro" id="IPR029026">
    <property type="entry name" value="tRNA_m1G_MTases_N"/>
</dbReference>
<dbReference type="Pfam" id="PF03587">
    <property type="entry name" value="EMG1"/>
    <property type="match status" value="1"/>
</dbReference>
<comment type="caution">
    <text evidence="5">The sequence shown here is derived from an EMBL/GenBank/DDBJ whole genome shotgun (WGS) entry which is preliminary data.</text>
</comment>
<dbReference type="GO" id="GO:0070475">
    <property type="term" value="P:rRNA base methylation"/>
    <property type="evidence" value="ECO:0007669"/>
    <property type="project" value="InterPro"/>
</dbReference>
<keyword evidence="6" id="KW-1185">Reference proteome</keyword>
<evidence type="ECO:0000256" key="4">
    <source>
        <dbReference type="ARBA" id="ARBA00022884"/>
    </source>
</evidence>
<evidence type="ECO:0000256" key="3">
    <source>
        <dbReference type="ARBA" id="ARBA00022730"/>
    </source>
</evidence>
<gene>
    <name evidence="5" type="ORF">TRFO_36843</name>
</gene>
<dbReference type="GO" id="GO:0019843">
    <property type="term" value="F:rRNA binding"/>
    <property type="evidence" value="ECO:0007669"/>
    <property type="project" value="UniProtKB-KW"/>
</dbReference>
<dbReference type="GeneID" id="94845777"/>
<evidence type="ECO:0000313" key="6">
    <source>
        <dbReference type="Proteomes" id="UP000179807"/>
    </source>
</evidence>
<keyword evidence="3" id="KW-0699">rRNA-binding</keyword>
<keyword evidence="2" id="KW-0690">Ribosome biogenesis</keyword>
<name>A0A1J4JHC8_9EUKA</name>
<evidence type="ECO:0000256" key="1">
    <source>
        <dbReference type="ARBA" id="ARBA00008115"/>
    </source>
</evidence>
<accession>A0A1J4JHC8</accession>
<dbReference type="VEuPathDB" id="TrichDB:TRFO_36843"/>